<dbReference type="EMBL" id="JAMXLY010000041">
    <property type="protein sequence ID" value="MCO6026154.1"/>
    <property type="molecule type" value="Genomic_DNA"/>
</dbReference>
<evidence type="ECO:0000313" key="1">
    <source>
        <dbReference type="EMBL" id="MCO6026154.1"/>
    </source>
</evidence>
<reference evidence="1 2" key="1">
    <citation type="submission" date="2022-06" db="EMBL/GenBank/DDBJ databases">
        <title>A taxonomic note on the genus Prevotella: Description of four novel genera and emended description of the genera Hallella and Xylanibacter.</title>
        <authorList>
            <person name="Hitch T.C.A."/>
        </authorList>
    </citation>
    <scope>NUCLEOTIDE SEQUENCE [LARGE SCALE GENOMIC DNA]</scope>
    <source>
        <strain evidence="1 2">DSM 100619</strain>
    </source>
</reference>
<dbReference type="Proteomes" id="UP001204015">
    <property type="component" value="Unassembled WGS sequence"/>
</dbReference>
<dbReference type="InterPro" id="IPR041055">
    <property type="entry name" value="Kinase-PolyVal"/>
</dbReference>
<sequence length="225" mass="25442">MDGTGTQRLSQKDKCHQDSIGGILEEVETFAQGVLKSVQAVAGTTNCKGVQIARIAEWANKHGYWIETAELGSYEDRGSENEVYMSLRGNVVYKLNDFRYSDDNLTPFFDRIKAHNDYFPDCAYTLVGFAKNKDNKVCAVLRQPYIISEREATEKEISDELARLGFMSRMNGEYFTNGIHDIFDASPNNVLVGIDGNLYFIDTILYKSDEGNISTYYSQSPKFLK</sequence>
<comment type="caution">
    <text evidence="1">The sequence shown here is derived from an EMBL/GenBank/DDBJ whole genome shotgun (WGS) entry which is preliminary data.</text>
</comment>
<evidence type="ECO:0000313" key="2">
    <source>
        <dbReference type="Proteomes" id="UP001204015"/>
    </source>
</evidence>
<dbReference type="Pfam" id="PF18762">
    <property type="entry name" value="Kinase-PolyVal"/>
    <property type="match status" value="1"/>
</dbReference>
<organism evidence="1 2">
    <name type="scientific">Segatella cerevisiae</name>
    <dbReference type="NCBI Taxonomy" id="2053716"/>
    <lineage>
        <taxon>Bacteria</taxon>
        <taxon>Pseudomonadati</taxon>
        <taxon>Bacteroidota</taxon>
        <taxon>Bacteroidia</taxon>
        <taxon>Bacteroidales</taxon>
        <taxon>Prevotellaceae</taxon>
        <taxon>Segatella</taxon>
    </lineage>
</organism>
<dbReference type="RefSeq" id="WP_252761509.1">
    <property type="nucleotide sequence ID" value="NZ_JAMXLY010000041.1"/>
</dbReference>
<gene>
    <name evidence="1" type="ORF">NG821_09935</name>
</gene>
<name>A0ABT1BYK0_9BACT</name>
<proteinExistence type="predicted"/>
<accession>A0ABT1BYK0</accession>
<keyword evidence="2" id="KW-1185">Reference proteome</keyword>
<protein>
    <submittedName>
        <fullName evidence="1">Uncharacterized protein</fullName>
    </submittedName>
</protein>